<protein>
    <submittedName>
        <fullName evidence="1">Bacterial surface antigen protein</fullName>
    </submittedName>
</protein>
<dbReference type="Gene3D" id="2.40.160.50">
    <property type="entry name" value="membrane protein fhac: a member of the omp85/tpsb transporter family"/>
    <property type="match status" value="1"/>
</dbReference>
<dbReference type="AlphaFoldDB" id="A0A0F9WAH3"/>
<dbReference type="OrthoDB" id="2189193at2759"/>
<organism evidence="1 2">
    <name type="scientific">Vairimorpha ceranae</name>
    <dbReference type="NCBI Taxonomy" id="40302"/>
    <lineage>
        <taxon>Eukaryota</taxon>
        <taxon>Fungi</taxon>
        <taxon>Fungi incertae sedis</taxon>
        <taxon>Microsporidia</taxon>
        <taxon>Nosematidae</taxon>
        <taxon>Vairimorpha</taxon>
    </lineage>
</organism>
<proteinExistence type="predicted"/>
<dbReference type="VEuPathDB" id="MicrosporidiaDB:NCER_100388"/>
<keyword evidence="2" id="KW-1185">Reference proteome</keyword>
<dbReference type="Proteomes" id="UP000034350">
    <property type="component" value="Unassembled WGS sequence"/>
</dbReference>
<evidence type="ECO:0000313" key="2">
    <source>
        <dbReference type="Proteomes" id="UP000034350"/>
    </source>
</evidence>
<dbReference type="GeneID" id="36320936"/>
<name>A0A0F9WAH3_9MICR</name>
<gene>
    <name evidence="1" type="ORF">AAJ76_5600010920</name>
</gene>
<sequence length="327" mass="37372">MKIQFTGYKKTKENFLTKLSKISSDIKTLKDNLSQLNIFSYMSVGGNKMTVVEDKNKISLMSKGKNKNCLNITFPNIFGSGENVDFSFNSTKEYKIAVSKPFIFSKCLLFADFNSSRCIKKILNKEYTVDKQELGIRHKYLDVGIGLDKYLFVRGKYSFVDFNIKKGLDFLKITTDLKFYYNLATFLQYKLLFRTGIAQGNINQVDKFYLGDNIKGYKNNSILPSNGQNNGGRSFLEITNKLVFKMKTMDLYFFNSIGCNHAKENIFEYICKPEIQSPGSLGHSVGLGLNVPLRKDDYGPNIDISLAYPLLKNKDTETYAFSFDIQF</sequence>
<dbReference type="RefSeq" id="XP_024330348.1">
    <property type="nucleotide sequence ID" value="XM_024475988.1"/>
</dbReference>
<dbReference type="VEuPathDB" id="MicrosporidiaDB:G9O61_00g013050"/>
<evidence type="ECO:0000313" key="1">
    <source>
        <dbReference type="EMBL" id="KKO74606.1"/>
    </source>
</evidence>
<reference evidence="1 2" key="1">
    <citation type="journal article" date="2015" name="Environ. Microbiol.">
        <title>Genome analyses suggest the presence of polyploidy and recent human-driven expansions in eight global populations of the honeybee pathogen Nosema ceranae.</title>
        <authorList>
            <person name="Pelin A."/>
            <person name="Selman M."/>
            <person name="Aris-Brosou S."/>
            <person name="Farinelli L."/>
            <person name="Corradi N."/>
        </authorList>
    </citation>
    <scope>NUCLEOTIDE SEQUENCE [LARGE SCALE GENOMIC DNA]</scope>
    <source>
        <strain evidence="1 2">PA08 1199</strain>
    </source>
</reference>
<accession>A0A0F9WAH3</accession>
<dbReference type="EMBL" id="JPQZ01000056">
    <property type="protein sequence ID" value="KKO74606.1"/>
    <property type="molecule type" value="Genomic_DNA"/>
</dbReference>
<dbReference type="VEuPathDB" id="MicrosporidiaDB:AAJ76_5600010920"/>
<comment type="caution">
    <text evidence="1">The sequence shown here is derived from an EMBL/GenBank/DDBJ whole genome shotgun (WGS) entry which is preliminary data.</text>
</comment>